<dbReference type="InterPro" id="IPR002173">
    <property type="entry name" value="Carboh/pur_kinase_PfkB_CS"/>
</dbReference>
<evidence type="ECO:0000313" key="7">
    <source>
        <dbReference type="EMBL" id="PRZ23362.1"/>
    </source>
</evidence>
<evidence type="ECO:0000313" key="10">
    <source>
        <dbReference type="Proteomes" id="UP000237771"/>
    </source>
</evidence>
<dbReference type="STRING" id="280093.SAMN05443373_10584"/>
<dbReference type="InterPro" id="IPR029056">
    <property type="entry name" value="Ribokinase-like"/>
</dbReference>
<proteinExistence type="inferred from homology"/>
<accession>A0A1M5NQ12</accession>
<dbReference type="EMBL" id="FQWO01000005">
    <property type="protein sequence ID" value="SHG91646.1"/>
    <property type="molecule type" value="Genomic_DNA"/>
</dbReference>
<dbReference type="InterPro" id="IPR050306">
    <property type="entry name" value="PfkB_Carbo_kinase"/>
</dbReference>
<keyword evidence="2 4" id="KW-0808">Transferase</keyword>
<keyword evidence="5" id="KW-0175">Coiled coil</keyword>
<evidence type="ECO:0000256" key="5">
    <source>
        <dbReference type="SAM" id="Coils"/>
    </source>
</evidence>
<dbReference type="SUPFAM" id="SSF53613">
    <property type="entry name" value="Ribokinase-like"/>
    <property type="match status" value="1"/>
</dbReference>
<dbReference type="PROSITE" id="PS00583">
    <property type="entry name" value="PFKB_KINASES_1"/>
    <property type="match status" value="1"/>
</dbReference>
<comment type="similarity">
    <text evidence="1">Belongs to the carbohydrate kinase PfkB family.</text>
</comment>
<feature type="domain" description="Carbohydrate kinase PfkB" evidence="6">
    <location>
        <begin position="30"/>
        <end position="292"/>
    </location>
</feature>
<name>A0A1M5NQ12_9FLAO</name>
<feature type="coiled-coil region" evidence="5">
    <location>
        <begin position="186"/>
        <end position="213"/>
    </location>
</feature>
<protein>
    <submittedName>
        <fullName evidence="8">Fructokinase</fullName>
    </submittedName>
</protein>
<reference evidence="7 10" key="3">
    <citation type="submission" date="2018-03" db="EMBL/GenBank/DDBJ databases">
        <title>Genomic Encyclopedia of Archaeal and Bacterial Type Strains, Phase II (KMG-II): from individual species to whole genera.</title>
        <authorList>
            <person name="Goeker M."/>
        </authorList>
    </citation>
    <scope>NUCLEOTIDE SEQUENCE [LARGE SCALE GENOMIC DNA]</scope>
    <source>
        <strain evidence="7 10">DSM 17797</strain>
    </source>
</reference>
<evidence type="ECO:0000256" key="1">
    <source>
        <dbReference type="ARBA" id="ARBA00010688"/>
    </source>
</evidence>
<keyword evidence="3 8" id="KW-0418">Kinase</keyword>
<dbReference type="GO" id="GO:0005975">
    <property type="term" value="P:carbohydrate metabolic process"/>
    <property type="evidence" value="ECO:0007669"/>
    <property type="project" value="InterPro"/>
</dbReference>
<evidence type="ECO:0000256" key="4">
    <source>
        <dbReference type="PIRNR" id="PIRNR000535"/>
    </source>
</evidence>
<dbReference type="Pfam" id="PF00294">
    <property type="entry name" value="PfkB"/>
    <property type="match status" value="1"/>
</dbReference>
<evidence type="ECO:0000259" key="6">
    <source>
        <dbReference type="Pfam" id="PF00294"/>
    </source>
</evidence>
<gene>
    <name evidence="7" type="ORF">BC624_10584</name>
    <name evidence="8" type="ORF">SAMN05443373_10584</name>
</gene>
<dbReference type="Proteomes" id="UP000184384">
    <property type="component" value="Unassembled WGS sequence"/>
</dbReference>
<evidence type="ECO:0000313" key="8">
    <source>
        <dbReference type="EMBL" id="SHG91646.1"/>
    </source>
</evidence>
<organism evidence="8 9">
    <name type="scientific">Flavobacterium granuli</name>
    <dbReference type="NCBI Taxonomy" id="280093"/>
    <lineage>
        <taxon>Bacteria</taxon>
        <taxon>Pseudomonadati</taxon>
        <taxon>Bacteroidota</taxon>
        <taxon>Flavobacteriia</taxon>
        <taxon>Flavobacteriales</taxon>
        <taxon>Flavobacteriaceae</taxon>
        <taxon>Flavobacterium</taxon>
    </lineage>
</organism>
<dbReference type="CDD" id="cd01167">
    <property type="entry name" value="bac_FRK"/>
    <property type="match status" value="1"/>
</dbReference>
<keyword evidence="10" id="KW-1185">Reference proteome</keyword>
<dbReference type="PIRSF" id="PIRSF000535">
    <property type="entry name" value="1PFK/6PFK/LacC"/>
    <property type="match status" value="1"/>
</dbReference>
<evidence type="ECO:0000256" key="3">
    <source>
        <dbReference type="ARBA" id="ARBA00022777"/>
    </source>
</evidence>
<sequence>MLFLQNHKKMKKKLNGVCFGEILFDVFLEHKKIGGAPLNVASRLNSLGAEVAMISAVGNDANGKILVDYLKKADIKTDAIQVKDIYPTGLVNVILNEKGNASYDINYPSAWDKIETSNENISIVEKADFFVYGSLSSRDSVSRNTLEQLLAVAKYKIFDVNLRVPHYTKKNVLDLLQAADFIKFNDDELNEICEDLNSNKKSLEQNIKFIAKETNTDTVCVTLGSHGAVLYCNDTFYHNCGFKVNVVDTVGSGDSFLASLIIMLLNGEDPQYAINFASAVGAIVAQNEGANPVISPSEIDDFLSGFDKIEPKIKESVTIQN</sequence>
<dbReference type="InterPro" id="IPR017583">
    <property type="entry name" value="Tagatose/fructose_Pkinase"/>
</dbReference>
<dbReference type="Gene3D" id="3.40.1190.20">
    <property type="match status" value="1"/>
</dbReference>
<reference evidence="8" key="2">
    <citation type="submission" date="2016-11" db="EMBL/GenBank/DDBJ databases">
        <authorList>
            <person name="Jaros S."/>
            <person name="Januszkiewicz K."/>
            <person name="Wedrychowicz H."/>
        </authorList>
    </citation>
    <scope>NUCLEOTIDE SEQUENCE [LARGE SCALE GENOMIC DNA]</scope>
    <source>
        <strain evidence="8">DSM 19729</strain>
    </source>
</reference>
<dbReference type="GO" id="GO:0016773">
    <property type="term" value="F:phosphotransferase activity, alcohol group as acceptor"/>
    <property type="evidence" value="ECO:0007669"/>
    <property type="project" value="InterPro"/>
</dbReference>
<dbReference type="InterPro" id="IPR011611">
    <property type="entry name" value="PfkB_dom"/>
</dbReference>
<dbReference type="GO" id="GO:0016301">
    <property type="term" value="F:kinase activity"/>
    <property type="evidence" value="ECO:0007669"/>
    <property type="project" value="UniProtKB-KW"/>
</dbReference>
<evidence type="ECO:0000256" key="2">
    <source>
        <dbReference type="ARBA" id="ARBA00022679"/>
    </source>
</evidence>
<reference evidence="9" key="1">
    <citation type="submission" date="2016-11" db="EMBL/GenBank/DDBJ databases">
        <authorList>
            <person name="Varghese N."/>
            <person name="Submissions S."/>
        </authorList>
    </citation>
    <scope>NUCLEOTIDE SEQUENCE [LARGE SCALE GENOMIC DNA]</scope>
    <source>
        <strain evidence="9">DSM 19729</strain>
    </source>
</reference>
<dbReference type="Proteomes" id="UP000237771">
    <property type="component" value="Unassembled WGS sequence"/>
</dbReference>
<dbReference type="AlphaFoldDB" id="A0A1M5NQ12"/>
<dbReference type="PANTHER" id="PTHR43085:SF57">
    <property type="entry name" value="CARBOHYDRATE KINASE PFKB DOMAIN-CONTAINING PROTEIN"/>
    <property type="match status" value="1"/>
</dbReference>
<dbReference type="EMBL" id="PVUB01000005">
    <property type="protein sequence ID" value="PRZ23362.1"/>
    <property type="molecule type" value="Genomic_DNA"/>
</dbReference>
<evidence type="ECO:0000313" key="9">
    <source>
        <dbReference type="Proteomes" id="UP000184384"/>
    </source>
</evidence>
<dbReference type="PANTHER" id="PTHR43085">
    <property type="entry name" value="HEXOKINASE FAMILY MEMBER"/>
    <property type="match status" value="1"/>
</dbReference>